<keyword evidence="1" id="KW-0812">Transmembrane</keyword>
<protein>
    <submittedName>
        <fullName evidence="2">Uncharacterized protein</fullName>
    </submittedName>
</protein>
<name>A0A0G3BV83_9BURK</name>
<keyword evidence="1" id="KW-1133">Transmembrane helix</keyword>
<feature type="transmembrane region" description="Helical" evidence="1">
    <location>
        <begin position="63"/>
        <end position="85"/>
    </location>
</feature>
<accession>A0A0G3BV83</accession>
<dbReference type="Proteomes" id="UP000035352">
    <property type="component" value="Chromosome"/>
</dbReference>
<proteinExistence type="predicted"/>
<evidence type="ECO:0000313" key="2">
    <source>
        <dbReference type="EMBL" id="AKJ31943.1"/>
    </source>
</evidence>
<sequence length="91" mass="10059">MLDADDLLFRPVSLLLVVLRACWWLAWDFCVQTIGWSIGWAVYRLLTLGRFPSEGVFDADEASGGVALVVEVTGLAVLASAIWYLSGQWPN</sequence>
<keyword evidence="3" id="KW-1185">Reference proteome</keyword>
<dbReference type="AlphaFoldDB" id="A0A0G3BV83"/>
<evidence type="ECO:0000256" key="1">
    <source>
        <dbReference type="SAM" id="Phobius"/>
    </source>
</evidence>
<reference evidence="2 3" key="1">
    <citation type="submission" date="2015-05" db="EMBL/GenBank/DDBJ databases">
        <authorList>
            <person name="Tang B."/>
            <person name="Yu Y."/>
        </authorList>
    </citation>
    <scope>NUCLEOTIDE SEQUENCE [LARGE SCALE GENOMIC DNA]</scope>
    <source>
        <strain evidence="2 3">DSM 7029</strain>
    </source>
</reference>
<dbReference type="KEGG" id="pbh:AAW51_5252"/>
<evidence type="ECO:0000313" key="3">
    <source>
        <dbReference type="Proteomes" id="UP000035352"/>
    </source>
</evidence>
<keyword evidence="1" id="KW-0472">Membrane</keyword>
<gene>
    <name evidence="2" type="ORF">AAW51_5252</name>
</gene>
<organism evidence="2 3">
    <name type="scientific">Caldimonas brevitalea</name>
    <dbReference type="NCBI Taxonomy" id="413882"/>
    <lineage>
        <taxon>Bacteria</taxon>
        <taxon>Pseudomonadati</taxon>
        <taxon>Pseudomonadota</taxon>
        <taxon>Betaproteobacteria</taxon>
        <taxon>Burkholderiales</taxon>
        <taxon>Sphaerotilaceae</taxon>
        <taxon>Caldimonas</taxon>
    </lineage>
</organism>
<dbReference type="EMBL" id="CP011371">
    <property type="protein sequence ID" value="AKJ31943.1"/>
    <property type="molecule type" value="Genomic_DNA"/>
</dbReference>